<dbReference type="EMBL" id="CP116968">
    <property type="protein sequence ID" value="WNM62955.1"/>
    <property type="molecule type" value="Genomic_DNA"/>
</dbReference>
<sequence length="73" mass="8237">MNGMNCPRCGGFQMLDQFYGLENNGSVWMYDGVRCLNCGSIEEPMREKREAIPSLRAERANQHALSVRTVAAR</sequence>
<proteinExistence type="predicted"/>
<protein>
    <submittedName>
        <fullName evidence="1">Uncharacterized protein</fullName>
    </submittedName>
</protein>
<dbReference type="KEGG" id="nneo:PQG83_04175"/>
<keyword evidence="2" id="KW-1185">Reference proteome</keyword>
<gene>
    <name evidence="1" type="ORF">PQG83_04175</name>
</gene>
<dbReference type="RefSeq" id="WP_312747114.1">
    <property type="nucleotide sequence ID" value="NZ_CP116968.1"/>
</dbReference>
<reference evidence="1 2" key="1">
    <citation type="submission" date="2023-01" db="EMBL/GenBank/DDBJ databases">
        <title>Cultivation and genomic characterization of new, ubiquitous marine nitrite-oxidizing bacteria from the Nitrospirales.</title>
        <authorList>
            <person name="Mueller A.J."/>
            <person name="Daebeler A."/>
            <person name="Herbold C.W."/>
            <person name="Kirkegaard R.H."/>
            <person name="Daims H."/>
        </authorList>
    </citation>
    <scope>NUCLEOTIDE SEQUENCE [LARGE SCALE GENOMIC DNA]</scope>
    <source>
        <strain evidence="1 2">DK</strain>
    </source>
</reference>
<organism evidence="1 2">
    <name type="scientific">Candidatus Nitrospira neomarina</name>
    <dbReference type="NCBI Taxonomy" id="3020899"/>
    <lineage>
        <taxon>Bacteria</taxon>
        <taxon>Pseudomonadati</taxon>
        <taxon>Nitrospirota</taxon>
        <taxon>Nitrospiria</taxon>
        <taxon>Nitrospirales</taxon>
        <taxon>Nitrospiraceae</taxon>
        <taxon>Nitrospira</taxon>
    </lineage>
</organism>
<dbReference type="AlphaFoldDB" id="A0AA96JX79"/>
<evidence type="ECO:0000313" key="2">
    <source>
        <dbReference type="Proteomes" id="UP001302494"/>
    </source>
</evidence>
<evidence type="ECO:0000313" key="1">
    <source>
        <dbReference type="EMBL" id="WNM62955.1"/>
    </source>
</evidence>
<dbReference type="Proteomes" id="UP001302494">
    <property type="component" value="Chromosome"/>
</dbReference>
<name>A0AA96JX79_9BACT</name>
<accession>A0AA96JX79</accession>